<gene>
    <name evidence="1" type="ORF">RFI_30906</name>
</gene>
<evidence type="ECO:0000313" key="2">
    <source>
        <dbReference type="Proteomes" id="UP000023152"/>
    </source>
</evidence>
<reference evidence="1 2" key="1">
    <citation type="journal article" date="2013" name="Curr. Biol.">
        <title>The Genome of the Foraminiferan Reticulomyxa filosa.</title>
        <authorList>
            <person name="Glockner G."/>
            <person name="Hulsmann N."/>
            <person name="Schleicher M."/>
            <person name="Noegel A.A."/>
            <person name="Eichinger L."/>
            <person name="Gallinger C."/>
            <person name="Pawlowski J."/>
            <person name="Sierra R."/>
            <person name="Euteneuer U."/>
            <person name="Pillet L."/>
            <person name="Moustafa A."/>
            <person name="Platzer M."/>
            <person name="Groth M."/>
            <person name="Szafranski K."/>
            <person name="Schliwa M."/>
        </authorList>
    </citation>
    <scope>NUCLEOTIDE SEQUENCE [LARGE SCALE GENOMIC DNA]</scope>
</reference>
<keyword evidence="2" id="KW-1185">Reference proteome</keyword>
<dbReference type="AlphaFoldDB" id="X6LZB8"/>
<accession>X6LZB8</accession>
<organism evidence="1 2">
    <name type="scientific">Reticulomyxa filosa</name>
    <dbReference type="NCBI Taxonomy" id="46433"/>
    <lineage>
        <taxon>Eukaryota</taxon>
        <taxon>Sar</taxon>
        <taxon>Rhizaria</taxon>
        <taxon>Retaria</taxon>
        <taxon>Foraminifera</taxon>
        <taxon>Monothalamids</taxon>
        <taxon>Reticulomyxidae</taxon>
        <taxon>Reticulomyxa</taxon>
    </lineage>
</organism>
<proteinExistence type="predicted"/>
<evidence type="ECO:0000313" key="1">
    <source>
        <dbReference type="EMBL" id="ETO06487.1"/>
    </source>
</evidence>
<comment type="caution">
    <text evidence="1">The sequence shown here is derived from an EMBL/GenBank/DDBJ whole genome shotgun (WGS) entry which is preliminary data.</text>
</comment>
<sequence length="131" mass="15409">MMEGITEKGGKIPGWYKNVSAVERLVYHPADIDIESLEKMVLHGPEFAIASYKTSILLGYLFDVQKKKKKILKKKIDNLAFGFENEMIYMNKRLDNGIYHAEQDWFPDSKLTFLYFNDSYWMVCNNVYTYI</sequence>
<protein>
    <submittedName>
        <fullName evidence="1">Uncharacterized protein</fullName>
    </submittedName>
</protein>
<dbReference type="EMBL" id="ASPP01027083">
    <property type="protein sequence ID" value="ETO06487.1"/>
    <property type="molecule type" value="Genomic_DNA"/>
</dbReference>
<dbReference type="Proteomes" id="UP000023152">
    <property type="component" value="Unassembled WGS sequence"/>
</dbReference>
<name>X6LZB8_RETFI</name>